<evidence type="ECO:0000313" key="2">
    <source>
        <dbReference type="Proteomes" id="UP001218218"/>
    </source>
</evidence>
<evidence type="ECO:0000313" key="1">
    <source>
        <dbReference type="EMBL" id="KAJ7306661.1"/>
    </source>
</evidence>
<dbReference type="EMBL" id="JARIHO010000092">
    <property type="protein sequence ID" value="KAJ7306661.1"/>
    <property type="molecule type" value="Genomic_DNA"/>
</dbReference>
<organism evidence="1 2">
    <name type="scientific">Mycena albidolilacea</name>
    <dbReference type="NCBI Taxonomy" id="1033008"/>
    <lineage>
        <taxon>Eukaryota</taxon>
        <taxon>Fungi</taxon>
        <taxon>Dikarya</taxon>
        <taxon>Basidiomycota</taxon>
        <taxon>Agaricomycotina</taxon>
        <taxon>Agaricomycetes</taxon>
        <taxon>Agaricomycetidae</taxon>
        <taxon>Agaricales</taxon>
        <taxon>Marasmiineae</taxon>
        <taxon>Mycenaceae</taxon>
        <taxon>Mycena</taxon>
    </lineage>
</organism>
<protein>
    <submittedName>
        <fullName evidence="1">Uncharacterized protein</fullName>
    </submittedName>
</protein>
<keyword evidence="2" id="KW-1185">Reference proteome</keyword>
<comment type="caution">
    <text evidence="1">The sequence shown here is derived from an EMBL/GenBank/DDBJ whole genome shotgun (WGS) entry which is preliminary data.</text>
</comment>
<gene>
    <name evidence="1" type="ORF">DFH08DRAFT_824617</name>
</gene>
<reference evidence="1" key="1">
    <citation type="submission" date="2023-03" db="EMBL/GenBank/DDBJ databases">
        <title>Massive genome expansion in bonnet fungi (Mycena s.s.) driven by repeated elements and novel gene families across ecological guilds.</title>
        <authorList>
            <consortium name="Lawrence Berkeley National Laboratory"/>
            <person name="Harder C.B."/>
            <person name="Miyauchi S."/>
            <person name="Viragh M."/>
            <person name="Kuo A."/>
            <person name="Thoen E."/>
            <person name="Andreopoulos B."/>
            <person name="Lu D."/>
            <person name="Skrede I."/>
            <person name="Drula E."/>
            <person name="Henrissat B."/>
            <person name="Morin E."/>
            <person name="Kohler A."/>
            <person name="Barry K."/>
            <person name="LaButti K."/>
            <person name="Morin E."/>
            <person name="Salamov A."/>
            <person name="Lipzen A."/>
            <person name="Mereny Z."/>
            <person name="Hegedus B."/>
            <person name="Baldrian P."/>
            <person name="Stursova M."/>
            <person name="Weitz H."/>
            <person name="Taylor A."/>
            <person name="Grigoriev I.V."/>
            <person name="Nagy L.G."/>
            <person name="Martin F."/>
            <person name="Kauserud H."/>
        </authorList>
    </citation>
    <scope>NUCLEOTIDE SEQUENCE</scope>
    <source>
        <strain evidence="1">CBHHK002</strain>
    </source>
</reference>
<name>A0AAD7EAP0_9AGAR</name>
<proteinExistence type="predicted"/>
<dbReference type="AlphaFoldDB" id="A0AAD7EAP0"/>
<accession>A0AAD7EAP0</accession>
<sequence length="215" mass="24819">MCTRHRMLPVTLIADRNAETINQYTGVTFKLALNVHCQTQFLAPSREQLQEPIDQLQKSRPATLTASVLPIYQFPDKHTTQRSEAWRQKSALDCEINRIGTVRDVDMEVMPKVRVMGSRSRSNYLITAYLVHGKKKWATQPHCYLLGTLLCPREAVHRCMKNHRKFYLLADMGDLEGFKRLVEECSWIWVFHLCALPRGVRLKSAWCLAASACMR</sequence>
<dbReference type="Proteomes" id="UP001218218">
    <property type="component" value="Unassembled WGS sequence"/>
</dbReference>